<evidence type="ECO:0000256" key="1">
    <source>
        <dbReference type="ARBA" id="ARBA00022898"/>
    </source>
</evidence>
<comment type="similarity">
    <text evidence="2 3">Belongs to the DegT/DnrJ/EryC1 family.</text>
</comment>
<name>A0A7C0XE07_UNCW3</name>
<proteinExistence type="inferred from homology"/>
<dbReference type="InterPro" id="IPR000653">
    <property type="entry name" value="DegT/StrS_aminotransferase"/>
</dbReference>
<dbReference type="PANTHER" id="PTHR30244:SF36">
    <property type="entry name" value="3-OXO-GLUCOSE-6-PHOSPHATE:GLUTAMATE AMINOTRANSFERASE"/>
    <property type="match status" value="1"/>
</dbReference>
<dbReference type="PANTHER" id="PTHR30244">
    <property type="entry name" value="TRANSAMINASE"/>
    <property type="match status" value="1"/>
</dbReference>
<dbReference type="GO" id="GO:0030170">
    <property type="term" value="F:pyridoxal phosphate binding"/>
    <property type="evidence" value="ECO:0007669"/>
    <property type="project" value="UniProtKB-ARBA"/>
</dbReference>
<protein>
    <submittedName>
        <fullName evidence="4">DegT/DnrJ/EryC1/StrS family aminotransferase</fullName>
    </submittedName>
</protein>
<reference evidence="4" key="1">
    <citation type="journal article" date="2020" name="mSystems">
        <title>Genome- and Community-Level Interaction Insights into Carbon Utilization and Element Cycling Functions of Hydrothermarchaeota in Hydrothermal Sediment.</title>
        <authorList>
            <person name="Zhou Z."/>
            <person name="Liu Y."/>
            <person name="Xu W."/>
            <person name="Pan J."/>
            <person name="Luo Z.H."/>
            <person name="Li M."/>
        </authorList>
    </citation>
    <scope>NUCLEOTIDE SEQUENCE [LARGE SCALE GENOMIC DNA]</scope>
    <source>
        <strain evidence="4">HyVt-237</strain>
    </source>
</reference>
<dbReference type="CDD" id="cd00616">
    <property type="entry name" value="AHBA_syn"/>
    <property type="match status" value="1"/>
</dbReference>
<dbReference type="AlphaFoldDB" id="A0A7C0XE07"/>
<dbReference type="FunFam" id="3.40.640.10:FF:000089">
    <property type="entry name" value="Aminotransferase, DegT/DnrJ/EryC1/StrS family"/>
    <property type="match status" value="1"/>
</dbReference>
<keyword evidence="4" id="KW-0808">Transferase</keyword>
<keyword evidence="1 3" id="KW-0663">Pyridoxal phosphate</keyword>
<dbReference type="Gene3D" id="3.40.640.10">
    <property type="entry name" value="Type I PLP-dependent aspartate aminotransferase-like (Major domain)"/>
    <property type="match status" value="1"/>
</dbReference>
<dbReference type="InterPro" id="IPR015421">
    <property type="entry name" value="PyrdxlP-dep_Trfase_major"/>
</dbReference>
<evidence type="ECO:0000256" key="3">
    <source>
        <dbReference type="RuleBase" id="RU004508"/>
    </source>
</evidence>
<dbReference type="Proteomes" id="UP000885931">
    <property type="component" value="Unassembled WGS sequence"/>
</dbReference>
<evidence type="ECO:0000313" key="4">
    <source>
        <dbReference type="EMBL" id="HDM90838.1"/>
    </source>
</evidence>
<dbReference type="SUPFAM" id="SSF53383">
    <property type="entry name" value="PLP-dependent transferases"/>
    <property type="match status" value="1"/>
</dbReference>
<dbReference type="GO" id="GO:0000271">
    <property type="term" value="P:polysaccharide biosynthetic process"/>
    <property type="evidence" value="ECO:0007669"/>
    <property type="project" value="TreeGrafter"/>
</dbReference>
<sequence>MVPDVLVAYSVLKNYLEGGKDEVGVIDAIKEGSVKGWVSSETKYRLLVEKGKEVEKILRHFQEIPLRASINKELLSREDFNLGALEAISADQFGLSAVVTREKSSAGNVPCLTPEEFLEELRSGEITRRERIPFMDLKAQLHSIYGELDTMFTDIITHNAFVAGDYVRKFEEEFAQYLGVKHVVAASSGTTALFMALLALGIGEGDEVITVPFTFVATLEAIVYTGATPVFVDIDPTTYNMDPTKLRKVITNRTRAIVPVHLYGQPADMNPILELAEKYNLKVIEDACQAHGALYRGKRAGAIGDAAAFSFYPGKNLGAWGEAGAVSTNDDQLAEKLRKLRDHGAEKKYFHLTRGLNLRTINFQGAVLSVKLKHLDSWNDRRREIAFLYNELLEDVREVV</sequence>
<organism evidence="4">
    <name type="scientific">candidate division WOR-3 bacterium</name>
    <dbReference type="NCBI Taxonomy" id="2052148"/>
    <lineage>
        <taxon>Bacteria</taxon>
        <taxon>Bacteria division WOR-3</taxon>
    </lineage>
</organism>
<dbReference type="InterPro" id="IPR015424">
    <property type="entry name" value="PyrdxlP-dep_Trfase"/>
</dbReference>
<gene>
    <name evidence="4" type="ORF">ENG67_06505</name>
</gene>
<keyword evidence="4" id="KW-0032">Aminotransferase</keyword>
<comment type="caution">
    <text evidence="4">The sequence shown here is derived from an EMBL/GenBank/DDBJ whole genome shotgun (WGS) entry which is preliminary data.</text>
</comment>
<evidence type="ECO:0000256" key="2">
    <source>
        <dbReference type="ARBA" id="ARBA00037999"/>
    </source>
</evidence>
<feature type="non-terminal residue" evidence="4">
    <location>
        <position position="400"/>
    </location>
</feature>
<accession>A0A7C0XE07</accession>
<dbReference type="EMBL" id="DRBW01000239">
    <property type="protein sequence ID" value="HDM90838.1"/>
    <property type="molecule type" value="Genomic_DNA"/>
</dbReference>
<dbReference type="Pfam" id="PF01041">
    <property type="entry name" value="DegT_DnrJ_EryC1"/>
    <property type="match status" value="1"/>
</dbReference>
<dbReference type="GO" id="GO:0008483">
    <property type="term" value="F:transaminase activity"/>
    <property type="evidence" value="ECO:0007669"/>
    <property type="project" value="UniProtKB-KW"/>
</dbReference>